<evidence type="ECO:0000313" key="1">
    <source>
        <dbReference type="EMBL" id="GAA1214871.1"/>
    </source>
</evidence>
<dbReference type="EMBL" id="BAAALF010000001">
    <property type="protein sequence ID" value="GAA1214871.1"/>
    <property type="molecule type" value="Genomic_DNA"/>
</dbReference>
<gene>
    <name evidence="1" type="ORF">GCM10009665_00840</name>
</gene>
<comment type="caution">
    <text evidence="1">The sequence shown here is derived from an EMBL/GenBank/DDBJ whole genome shotgun (WGS) entry which is preliminary data.</text>
</comment>
<name>A0ABP4G5S5_9ACTN</name>
<sequence>MVSTWDRSSTGVDGFALARRLDGLTDVPEASGPTVRWRVSDNVAVKEFQSWTSQAPRHWRAVIWRGGETGRLQVEAAAVCATEQPHVR</sequence>
<evidence type="ECO:0000313" key="2">
    <source>
        <dbReference type="Proteomes" id="UP001500037"/>
    </source>
</evidence>
<protein>
    <submittedName>
        <fullName evidence="1">Uncharacterized protein</fullName>
    </submittedName>
</protein>
<organism evidence="1 2">
    <name type="scientific">Kitasatospora nipponensis</name>
    <dbReference type="NCBI Taxonomy" id="258049"/>
    <lineage>
        <taxon>Bacteria</taxon>
        <taxon>Bacillati</taxon>
        <taxon>Actinomycetota</taxon>
        <taxon>Actinomycetes</taxon>
        <taxon>Kitasatosporales</taxon>
        <taxon>Streptomycetaceae</taxon>
        <taxon>Kitasatospora</taxon>
    </lineage>
</organism>
<proteinExistence type="predicted"/>
<accession>A0ABP4G5S5</accession>
<keyword evidence="2" id="KW-1185">Reference proteome</keyword>
<dbReference type="Proteomes" id="UP001500037">
    <property type="component" value="Unassembled WGS sequence"/>
</dbReference>
<dbReference type="RefSeq" id="WP_344437586.1">
    <property type="nucleotide sequence ID" value="NZ_BAAALF010000001.1"/>
</dbReference>
<reference evidence="2" key="1">
    <citation type="journal article" date="2019" name="Int. J. Syst. Evol. Microbiol.">
        <title>The Global Catalogue of Microorganisms (GCM) 10K type strain sequencing project: providing services to taxonomists for standard genome sequencing and annotation.</title>
        <authorList>
            <consortium name="The Broad Institute Genomics Platform"/>
            <consortium name="The Broad Institute Genome Sequencing Center for Infectious Disease"/>
            <person name="Wu L."/>
            <person name="Ma J."/>
        </authorList>
    </citation>
    <scope>NUCLEOTIDE SEQUENCE [LARGE SCALE GENOMIC DNA]</scope>
    <source>
        <strain evidence="2">JCM 13004</strain>
    </source>
</reference>